<dbReference type="OrthoDB" id="1748414at2759"/>
<sequence>MLTSRILKGVCQELDSTVCQFCTKEVVWKGSCFKLGDGRAVNLWKHPQVPWLENKVPIKRDRSGDSMYMTMVDLQMNYGRWNEKLLRELFNSHSSVELMDHIVYSCHIIRVITFGSKWGINWDGLNRHDPFTLIGFCLDPKGFENVGNKVKISHILILTIAWRFHNDVIFRGTKDIKEALYYFDSAVEEYEKPFELEQDSVHIIEEPSFPFPTNFPEDALFINTDATVGSDKITLSMIVRDVRGKLVFLASSLYDVLPPYLAEMKALEWATGLATQKNWTKVFWFSDSQYLVQEINSNRVSSSWFVFNEILNIKCEFAEIHDFVEIRSSTKEIHDLGFTGFYRDPRFYRDEELCERDPRS</sequence>
<dbReference type="AlphaFoldDB" id="A0A8K0MF51"/>
<evidence type="ECO:0000313" key="2">
    <source>
        <dbReference type="EMBL" id="KAF3443706.1"/>
    </source>
</evidence>
<dbReference type="InterPro" id="IPR044730">
    <property type="entry name" value="RNase_H-like_dom_plant"/>
</dbReference>
<proteinExistence type="predicted"/>
<dbReference type="InterPro" id="IPR002156">
    <property type="entry name" value="RNaseH_domain"/>
</dbReference>
<evidence type="ECO:0000313" key="3">
    <source>
        <dbReference type="Proteomes" id="UP000796880"/>
    </source>
</evidence>
<dbReference type="EMBL" id="VOIH02000006">
    <property type="protein sequence ID" value="KAF3443706.1"/>
    <property type="molecule type" value="Genomic_DNA"/>
</dbReference>
<dbReference type="PANTHER" id="PTHR47074">
    <property type="entry name" value="BNAC02G40300D PROTEIN"/>
    <property type="match status" value="1"/>
</dbReference>
<dbReference type="PANTHER" id="PTHR47074:SF49">
    <property type="entry name" value="POLYNUCLEOTIDYL TRANSFERASE, RIBONUCLEASE H-LIKE SUPERFAMILY PROTEIN"/>
    <property type="match status" value="1"/>
</dbReference>
<gene>
    <name evidence="2" type="ORF">FNV43_RR13396</name>
</gene>
<dbReference type="GO" id="GO:0004523">
    <property type="term" value="F:RNA-DNA hybrid ribonuclease activity"/>
    <property type="evidence" value="ECO:0007669"/>
    <property type="project" value="InterPro"/>
</dbReference>
<comment type="caution">
    <text evidence="2">The sequence shown here is derived from an EMBL/GenBank/DDBJ whole genome shotgun (WGS) entry which is preliminary data.</text>
</comment>
<organism evidence="2 3">
    <name type="scientific">Rhamnella rubrinervis</name>
    <dbReference type="NCBI Taxonomy" id="2594499"/>
    <lineage>
        <taxon>Eukaryota</taxon>
        <taxon>Viridiplantae</taxon>
        <taxon>Streptophyta</taxon>
        <taxon>Embryophyta</taxon>
        <taxon>Tracheophyta</taxon>
        <taxon>Spermatophyta</taxon>
        <taxon>Magnoliopsida</taxon>
        <taxon>eudicotyledons</taxon>
        <taxon>Gunneridae</taxon>
        <taxon>Pentapetalae</taxon>
        <taxon>rosids</taxon>
        <taxon>fabids</taxon>
        <taxon>Rosales</taxon>
        <taxon>Rhamnaceae</taxon>
        <taxon>rhamnoid group</taxon>
        <taxon>Rhamneae</taxon>
        <taxon>Rhamnella</taxon>
    </lineage>
</organism>
<dbReference type="Pfam" id="PF13456">
    <property type="entry name" value="RVT_3"/>
    <property type="match status" value="1"/>
</dbReference>
<keyword evidence="3" id="KW-1185">Reference proteome</keyword>
<dbReference type="GO" id="GO:0003676">
    <property type="term" value="F:nucleic acid binding"/>
    <property type="evidence" value="ECO:0007669"/>
    <property type="project" value="InterPro"/>
</dbReference>
<protein>
    <recommendedName>
        <fullName evidence="1">RNase H type-1 domain-containing protein</fullName>
    </recommendedName>
</protein>
<dbReference type="InterPro" id="IPR052929">
    <property type="entry name" value="RNase_H-like_EbsB-rel"/>
</dbReference>
<evidence type="ECO:0000259" key="1">
    <source>
        <dbReference type="Pfam" id="PF13456"/>
    </source>
</evidence>
<name>A0A8K0MF51_9ROSA</name>
<reference evidence="2" key="1">
    <citation type="submission" date="2020-03" db="EMBL/GenBank/DDBJ databases">
        <title>A high-quality chromosome-level genome assembly of a woody plant with both climbing and erect habits, Rhamnella rubrinervis.</title>
        <authorList>
            <person name="Lu Z."/>
            <person name="Yang Y."/>
            <person name="Zhu X."/>
            <person name="Sun Y."/>
        </authorList>
    </citation>
    <scope>NUCLEOTIDE SEQUENCE</scope>
    <source>
        <strain evidence="2">BYM</strain>
        <tissue evidence="2">Leaf</tissue>
    </source>
</reference>
<accession>A0A8K0MF51</accession>
<feature type="domain" description="RNase H type-1" evidence="1">
    <location>
        <begin position="223"/>
        <end position="300"/>
    </location>
</feature>
<dbReference type="Proteomes" id="UP000796880">
    <property type="component" value="Unassembled WGS sequence"/>
</dbReference>
<dbReference type="CDD" id="cd06222">
    <property type="entry name" value="RNase_H_like"/>
    <property type="match status" value="1"/>
</dbReference>